<name>A0ABS9WZG9_9GAMM</name>
<dbReference type="EMBL" id="JAKKSL010000001">
    <property type="protein sequence ID" value="MCI2283383.1"/>
    <property type="molecule type" value="Genomic_DNA"/>
</dbReference>
<dbReference type="Pfam" id="PF01323">
    <property type="entry name" value="DSBA"/>
    <property type="match status" value="1"/>
</dbReference>
<organism evidence="2 3">
    <name type="scientific">Colwellia maritima</name>
    <dbReference type="NCBI Taxonomy" id="2912588"/>
    <lineage>
        <taxon>Bacteria</taxon>
        <taxon>Pseudomonadati</taxon>
        <taxon>Pseudomonadota</taxon>
        <taxon>Gammaproteobacteria</taxon>
        <taxon>Alteromonadales</taxon>
        <taxon>Colwelliaceae</taxon>
        <taxon>Colwellia</taxon>
    </lineage>
</organism>
<evidence type="ECO:0000313" key="3">
    <source>
        <dbReference type="Proteomes" id="UP001139646"/>
    </source>
</evidence>
<evidence type="ECO:0000313" key="2">
    <source>
        <dbReference type="EMBL" id="MCI2283383.1"/>
    </source>
</evidence>
<evidence type="ECO:0000259" key="1">
    <source>
        <dbReference type="Pfam" id="PF01323"/>
    </source>
</evidence>
<dbReference type="RefSeq" id="WP_242284802.1">
    <property type="nucleotide sequence ID" value="NZ_JAKKSL010000001.1"/>
</dbReference>
<dbReference type="Proteomes" id="UP001139646">
    <property type="component" value="Unassembled WGS sequence"/>
</dbReference>
<keyword evidence="3" id="KW-1185">Reference proteome</keyword>
<dbReference type="SUPFAM" id="SSF52833">
    <property type="entry name" value="Thioredoxin-like"/>
    <property type="match status" value="1"/>
</dbReference>
<gene>
    <name evidence="2" type="ORF">L3081_08195</name>
</gene>
<proteinExistence type="predicted"/>
<reference evidence="2" key="1">
    <citation type="submission" date="2022-01" db="EMBL/GenBank/DDBJ databases">
        <title>Colwellia maritima, isolated from seawater.</title>
        <authorList>
            <person name="Kristyanto S."/>
            <person name="Jung J."/>
            <person name="Jeon C.O."/>
        </authorList>
    </citation>
    <scope>NUCLEOTIDE SEQUENCE</scope>
    <source>
        <strain evidence="2">MSW7</strain>
    </source>
</reference>
<feature type="domain" description="DSBA-like thioredoxin" evidence="1">
    <location>
        <begin position="12"/>
        <end position="139"/>
    </location>
</feature>
<accession>A0ABS9WZG9</accession>
<sequence length="212" mass="24065">MTTHKVPAQLFFLYDSHCPWSYVATKLVNEIHNAFPDITLNLWHTAFFDGKHDEPTQNKLNEIKAVEQQANIHFSSPYLKLLEQNKNSILAANLMTWAQHKTPNLALPLLNALQKAHFEQGNPITHPSELATTIADLKLSPPTKVFKSDKLSKDAMMQLEEIYALQDLINTEAIPALLLAIDDQLILLNHNFYLSEPKAIVEAVQLELNKYT</sequence>
<dbReference type="Gene3D" id="3.40.30.10">
    <property type="entry name" value="Glutaredoxin"/>
    <property type="match status" value="1"/>
</dbReference>
<dbReference type="InterPro" id="IPR001853">
    <property type="entry name" value="DSBA-like_thioredoxin_dom"/>
</dbReference>
<protein>
    <submittedName>
        <fullName evidence="2">DsbA family protein</fullName>
    </submittedName>
</protein>
<comment type="caution">
    <text evidence="2">The sequence shown here is derived from an EMBL/GenBank/DDBJ whole genome shotgun (WGS) entry which is preliminary data.</text>
</comment>
<dbReference type="InterPro" id="IPR036249">
    <property type="entry name" value="Thioredoxin-like_sf"/>
</dbReference>